<dbReference type="Pfam" id="PF01068">
    <property type="entry name" value="DNA_ligase_A_M"/>
    <property type="match status" value="1"/>
</dbReference>
<dbReference type="PANTHER" id="PTHR45674:SF12">
    <property type="entry name" value="ATP DEPENDENT DNA LIGASE DOMAIN-CONTAINING PROTEIN"/>
    <property type="match status" value="1"/>
</dbReference>
<dbReference type="PANTHER" id="PTHR45674">
    <property type="entry name" value="DNA LIGASE 1/3 FAMILY MEMBER"/>
    <property type="match status" value="1"/>
</dbReference>
<dbReference type="EMBL" id="CP143812">
    <property type="protein sequence ID" value="WVO23156.1"/>
    <property type="molecule type" value="Genomic_DNA"/>
</dbReference>
<keyword evidence="4" id="KW-0067">ATP-binding</keyword>
<dbReference type="PROSITE" id="PS00333">
    <property type="entry name" value="DNA_LIGASE_A2"/>
    <property type="match status" value="1"/>
</dbReference>
<evidence type="ECO:0000256" key="2">
    <source>
        <dbReference type="ARBA" id="ARBA00022598"/>
    </source>
</evidence>
<dbReference type="InterPro" id="IPR016059">
    <property type="entry name" value="DNA_ligase_ATP-dep_CS"/>
</dbReference>
<gene>
    <name evidence="7" type="ORF">IAS62_004501</name>
</gene>
<feature type="region of interest" description="Disordered" evidence="5">
    <location>
        <begin position="714"/>
        <end position="757"/>
    </location>
</feature>
<keyword evidence="2" id="KW-0436">Ligase</keyword>
<dbReference type="GeneID" id="89991273"/>
<dbReference type="Gene3D" id="1.10.3260.10">
    <property type="entry name" value="DNA ligase, ATP-dependent, N-terminal domain"/>
    <property type="match status" value="1"/>
</dbReference>
<sequence length="906" mass="102797">MTDILFESFAKLIYRLGNPPRSQVTNEPYSPDEIFTSWLNHLSKPFPIHTGKHLFRLLFPHLGPRRRYGLKEQKLAQELSKILGAKTLNQWDSVRWNDIGETGTGCLGHEIEVLAKNRSTSGENGRSLLTISALDNLLDELAASSSFSQLSQLPDSPRPIDKILTILYCEWKLSPYALSVLTQIILRDLRPLQDPIPCLPIRNPTALLRMKTKNSPCQLSLKDAMMCWDKRMWDLYNGGYESWAYRRGQCRNPKMQERYRGCSKAIWAETKYDGYRMQIHVDAQNPYPTITIFSKSTRDSTQDRLNTHAIICHALNLPVNPSLPLHRLLSQRTQSTIAFCPQRKVHKSVILEAEVVPFNENSREGDRGPGIEEFWWLGQAGVSAGAMNWAFSGKSLPSVSSRHLCLVFFDILHIDGEGLLNHTYEERRRLLEDVIMIIPGFSQLAESTKISLQGQPEHAVDDLEYVFKKSINLREEGLVIKAAESTYTNMRWQWVKLKKDYIPNLGDCIDLVLLGAGWDINRARELRVDTSVFTTFYVGALTNAERVKSRCETPHFEILFRVSYGCSRSELEAYNENIRLGRWKNKPFDKDDPFKRRLIGLSWTYSLQRGMTPPSVLFERPMCVEVMGAGFQKLPGSELYELRWPRLQKIYDPRERQWTEALSALSLISIAHSSLGYKCLSASSYGKNSPRFQDSIDAAWRSASHLNVTDIPDFLSPSPKLQGQKRSKSEADLSGCKVKDEPLTPRSSPRGPSAAVRVEAAKRKYTEMASRRLRDVMEQEKGMTHESRIEIPPVGYLPVTTVTAAMAEQRIQSKRRRLSASTGLSLSVIPFKEEAQLVKLQGSTSLITTAGQSTEEPLAKRLSEGSGITATTMQQKSRNSDVQRWEKPLSLKSRIKLAMRQAGKVS</sequence>
<dbReference type="InterPro" id="IPR012310">
    <property type="entry name" value="DNA_ligase_ATP-dep_cent"/>
</dbReference>
<evidence type="ECO:0000256" key="5">
    <source>
        <dbReference type="SAM" id="MobiDB-lite"/>
    </source>
</evidence>
<dbReference type="Proteomes" id="UP001432216">
    <property type="component" value="Chromosome 7"/>
</dbReference>
<reference evidence="7 8" key="1">
    <citation type="submission" date="2024-01" db="EMBL/GenBank/DDBJ databases">
        <title>Comparative genomics of Cryptococcus and Kwoniella reveals pathogenesis evolution and contrasting modes of karyotype evolution via chromosome fusion or intercentromeric recombination.</title>
        <authorList>
            <person name="Coelho M.A."/>
            <person name="David-Palma M."/>
            <person name="Shea T."/>
            <person name="Bowers K."/>
            <person name="McGinley-Smith S."/>
            <person name="Mohammad A.W."/>
            <person name="Gnirke A."/>
            <person name="Yurkov A.M."/>
            <person name="Nowrousian M."/>
            <person name="Sun S."/>
            <person name="Cuomo C.A."/>
            <person name="Heitman J."/>
        </authorList>
    </citation>
    <scope>NUCLEOTIDE SEQUENCE [LARGE SCALE GENOMIC DNA]</scope>
    <source>
        <strain evidence="7 8">7685027</strain>
    </source>
</reference>
<feature type="region of interest" description="Disordered" evidence="5">
    <location>
        <begin position="865"/>
        <end position="885"/>
    </location>
</feature>
<evidence type="ECO:0000259" key="6">
    <source>
        <dbReference type="PROSITE" id="PS50160"/>
    </source>
</evidence>
<dbReference type="InterPro" id="IPR012308">
    <property type="entry name" value="DNA_ligase_ATP-dep_N"/>
</dbReference>
<evidence type="ECO:0000256" key="4">
    <source>
        <dbReference type="ARBA" id="ARBA00022840"/>
    </source>
</evidence>
<evidence type="ECO:0000256" key="3">
    <source>
        <dbReference type="ARBA" id="ARBA00022741"/>
    </source>
</evidence>
<dbReference type="Gene3D" id="3.30.470.30">
    <property type="entry name" value="DNA ligase/mRNA capping enzyme"/>
    <property type="match status" value="1"/>
</dbReference>
<evidence type="ECO:0000313" key="7">
    <source>
        <dbReference type="EMBL" id="WVO23156.1"/>
    </source>
</evidence>
<feature type="compositionally biased region" description="Polar residues" evidence="5">
    <location>
        <begin position="866"/>
        <end position="877"/>
    </location>
</feature>
<feature type="domain" description="ATP-dependent DNA ligase family profile" evidence="6">
    <location>
        <begin position="397"/>
        <end position="516"/>
    </location>
</feature>
<evidence type="ECO:0000256" key="1">
    <source>
        <dbReference type="ARBA" id="ARBA00007572"/>
    </source>
</evidence>
<dbReference type="InterPro" id="IPR012340">
    <property type="entry name" value="NA-bd_OB-fold"/>
</dbReference>
<organism evidence="7 8">
    <name type="scientific">Cryptococcus decagattii</name>
    <dbReference type="NCBI Taxonomy" id="1859122"/>
    <lineage>
        <taxon>Eukaryota</taxon>
        <taxon>Fungi</taxon>
        <taxon>Dikarya</taxon>
        <taxon>Basidiomycota</taxon>
        <taxon>Agaricomycotina</taxon>
        <taxon>Tremellomycetes</taxon>
        <taxon>Tremellales</taxon>
        <taxon>Cryptococcaceae</taxon>
        <taxon>Cryptococcus</taxon>
        <taxon>Cryptococcus gattii species complex</taxon>
    </lineage>
</organism>
<dbReference type="SUPFAM" id="SSF56091">
    <property type="entry name" value="DNA ligase/mRNA capping enzyme, catalytic domain"/>
    <property type="match status" value="1"/>
</dbReference>
<dbReference type="RefSeq" id="XP_064722395.1">
    <property type="nucleotide sequence ID" value="XM_064866323.1"/>
</dbReference>
<dbReference type="InterPro" id="IPR036599">
    <property type="entry name" value="DNA_ligase_N_sf"/>
</dbReference>
<protein>
    <recommendedName>
        <fullName evidence="6">ATP-dependent DNA ligase family profile domain-containing protein</fullName>
    </recommendedName>
</protein>
<keyword evidence="3" id="KW-0547">Nucleotide-binding</keyword>
<dbReference type="Pfam" id="PF04675">
    <property type="entry name" value="DNA_ligase_A_N"/>
    <property type="match status" value="1"/>
</dbReference>
<evidence type="ECO:0000313" key="8">
    <source>
        <dbReference type="Proteomes" id="UP001432216"/>
    </source>
</evidence>
<feature type="compositionally biased region" description="Basic and acidic residues" evidence="5">
    <location>
        <begin position="727"/>
        <end position="743"/>
    </location>
</feature>
<name>A0ABZ2AX84_9TREE</name>
<proteinExistence type="inferred from homology"/>
<dbReference type="InterPro" id="IPR050191">
    <property type="entry name" value="ATP-dep_DNA_ligase"/>
</dbReference>
<comment type="similarity">
    <text evidence="1">Belongs to the ATP-dependent DNA ligase family.</text>
</comment>
<dbReference type="Gene3D" id="2.40.50.140">
    <property type="entry name" value="Nucleic acid-binding proteins"/>
    <property type="match status" value="1"/>
</dbReference>
<dbReference type="PROSITE" id="PS50160">
    <property type="entry name" value="DNA_LIGASE_A3"/>
    <property type="match status" value="1"/>
</dbReference>
<keyword evidence="8" id="KW-1185">Reference proteome</keyword>
<accession>A0ABZ2AX84</accession>